<accession>A0AAX6GV07</accession>
<evidence type="ECO:0000313" key="1">
    <source>
        <dbReference type="EMBL" id="KAJ6832382.1"/>
    </source>
</evidence>
<sequence>MYRNGTRPKELGDGAVSWLSTRSRSACSMPLSSLLKRVDGMVPVSLLCVNETLLRLARSPREGGRAPERLQ</sequence>
<dbReference type="AlphaFoldDB" id="A0AAX6GV07"/>
<dbReference type="Proteomes" id="UP001140949">
    <property type="component" value="Unassembled WGS sequence"/>
</dbReference>
<protein>
    <submittedName>
        <fullName evidence="1">Polygalacturonase inhibitor-like</fullName>
    </submittedName>
</protein>
<keyword evidence="2" id="KW-1185">Reference proteome</keyword>
<comment type="caution">
    <text evidence="1">The sequence shown here is derived from an EMBL/GenBank/DDBJ whole genome shotgun (WGS) entry which is preliminary data.</text>
</comment>
<reference evidence="1" key="1">
    <citation type="journal article" date="2023" name="GigaByte">
        <title>Genome assembly of the bearded iris, Iris pallida Lam.</title>
        <authorList>
            <person name="Bruccoleri R.E."/>
            <person name="Oakeley E.J."/>
            <person name="Faust A.M.E."/>
            <person name="Altorfer M."/>
            <person name="Dessus-Babus S."/>
            <person name="Burckhardt D."/>
            <person name="Oertli M."/>
            <person name="Naumann U."/>
            <person name="Petersen F."/>
            <person name="Wong J."/>
        </authorList>
    </citation>
    <scope>NUCLEOTIDE SEQUENCE</scope>
    <source>
        <strain evidence="1">GSM-AAB239-AS_SAM_17_03QT</strain>
    </source>
</reference>
<dbReference type="EMBL" id="JANAVB010016194">
    <property type="protein sequence ID" value="KAJ6832382.1"/>
    <property type="molecule type" value="Genomic_DNA"/>
</dbReference>
<evidence type="ECO:0000313" key="2">
    <source>
        <dbReference type="Proteomes" id="UP001140949"/>
    </source>
</evidence>
<organism evidence="1 2">
    <name type="scientific">Iris pallida</name>
    <name type="common">Sweet iris</name>
    <dbReference type="NCBI Taxonomy" id="29817"/>
    <lineage>
        <taxon>Eukaryota</taxon>
        <taxon>Viridiplantae</taxon>
        <taxon>Streptophyta</taxon>
        <taxon>Embryophyta</taxon>
        <taxon>Tracheophyta</taxon>
        <taxon>Spermatophyta</taxon>
        <taxon>Magnoliopsida</taxon>
        <taxon>Liliopsida</taxon>
        <taxon>Asparagales</taxon>
        <taxon>Iridaceae</taxon>
        <taxon>Iridoideae</taxon>
        <taxon>Irideae</taxon>
        <taxon>Iris</taxon>
    </lineage>
</organism>
<gene>
    <name evidence="1" type="ORF">M6B38_346675</name>
</gene>
<reference evidence="1" key="2">
    <citation type="submission" date="2023-04" db="EMBL/GenBank/DDBJ databases">
        <authorList>
            <person name="Bruccoleri R.E."/>
            <person name="Oakeley E.J."/>
            <person name="Faust A.-M."/>
            <person name="Dessus-Babus S."/>
            <person name="Altorfer M."/>
            <person name="Burckhardt D."/>
            <person name="Oertli M."/>
            <person name="Naumann U."/>
            <person name="Petersen F."/>
            <person name="Wong J."/>
        </authorList>
    </citation>
    <scope>NUCLEOTIDE SEQUENCE</scope>
    <source>
        <strain evidence="1">GSM-AAB239-AS_SAM_17_03QT</strain>
        <tissue evidence="1">Leaf</tissue>
    </source>
</reference>
<name>A0AAX6GV07_IRIPA</name>
<proteinExistence type="predicted"/>